<protein>
    <submittedName>
        <fullName evidence="1">Uncharacterized protein</fullName>
    </submittedName>
</protein>
<gene>
    <name evidence="1" type="ORF">F6A08_05845</name>
</gene>
<proteinExistence type="predicted"/>
<dbReference type="Proteomes" id="UP000478836">
    <property type="component" value="Unassembled WGS sequence"/>
</dbReference>
<comment type="caution">
    <text evidence="1">The sequence shown here is derived from an EMBL/GenBank/DDBJ whole genome shotgun (WGS) entry which is preliminary data.</text>
</comment>
<name>A0ABQ6VAL2_9MICO</name>
<evidence type="ECO:0000313" key="1">
    <source>
        <dbReference type="EMBL" id="KAB1867308.1"/>
    </source>
</evidence>
<evidence type="ECO:0000313" key="2">
    <source>
        <dbReference type="Proteomes" id="UP000478836"/>
    </source>
</evidence>
<dbReference type="GeneID" id="77475963"/>
<dbReference type="EMBL" id="WAAO01000001">
    <property type="protein sequence ID" value="KAB1867308.1"/>
    <property type="molecule type" value="Genomic_DNA"/>
</dbReference>
<accession>A0ABQ6VAL2</accession>
<organism evidence="1 2">
    <name type="scientific">Microbacterium algeriense</name>
    <dbReference type="NCBI Taxonomy" id="2615184"/>
    <lineage>
        <taxon>Bacteria</taxon>
        <taxon>Bacillati</taxon>
        <taxon>Actinomycetota</taxon>
        <taxon>Actinomycetes</taxon>
        <taxon>Micrococcales</taxon>
        <taxon>Microbacteriaceae</taxon>
        <taxon>Microbacterium</taxon>
    </lineage>
</organism>
<sequence>MTVKLSAALPKEFDANGMERLHRQLVQHPERRHLIVMVVDTAKKQIDYTAGGEVTPIAGVLFIEPIQDAEDAEQVLDIMARTRAERTGDGTLDFDFGVGDPFADTVKRMRDEGITVQVNGEDQA</sequence>
<keyword evidence="2" id="KW-1185">Reference proteome</keyword>
<dbReference type="RefSeq" id="WP_151458866.1">
    <property type="nucleotide sequence ID" value="NZ_WAAO01000001.1"/>
</dbReference>
<reference evidence="2" key="1">
    <citation type="submission" date="2019-09" db="EMBL/GenBank/DDBJ databases">
        <title>Whole genome sequencing of Microbacterium maritypicum.</title>
        <authorList>
            <person name="Lenchi N."/>
        </authorList>
    </citation>
    <scope>NUCLEOTIDE SEQUENCE [LARGE SCALE GENOMIC DNA]</scope>
    <source>
        <strain evidence="2">G1</strain>
    </source>
</reference>